<dbReference type="SMART" id="SM00692">
    <property type="entry name" value="DM3"/>
    <property type="match status" value="1"/>
</dbReference>
<feature type="region of interest" description="Disordered" evidence="6">
    <location>
        <begin position="80"/>
        <end position="106"/>
    </location>
</feature>
<evidence type="ECO:0000313" key="8">
    <source>
        <dbReference type="EMBL" id="CAH3155915.1"/>
    </source>
</evidence>
<dbReference type="AlphaFoldDB" id="A0AAU9XRY3"/>
<comment type="caution">
    <text evidence="8">The sequence shown here is derived from an EMBL/GenBank/DDBJ whole genome shotgun (WGS) entry which is preliminary data.</text>
</comment>
<dbReference type="GO" id="GO:0008270">
    <property type="term" value="F:zinc ion binding"/>
    <property type="evidence" value="ECO:0007669"/>
    <property type="project" value="UniProtKB-KW"/>
</dbReference>
<keyword evidence="9" id="KW-1185">Reference proteome</keyword>
<name>A0AAU9XRY3_9CNID</name>
<feature type="compositionally biased region" description="Basic residues" evidence="6">
    <location>
        <begin position="88"/>
        <end position="97"/>
    </location>
</feature>
<keyword evidence="2 5" id="KW-0863">Zinc-finger</keyword>
<feature type="domain" description="THAP-type" evidence="7">
    <location>
        <begin position="1"/>
        <end position="87"/>
    </location>
</feature>
<evidence type="ECO:0000256" key="5">
    <source>
        <dbReference type="PROSITE-ProRule" id="PRU00309"/>
    </source>
</evidence>
<dbReference type="InterPro" id="IPR006612">
    <property type="entry name" value="THAP_Znf"/>
</dbReference>
<gene>
    <name evidence="8" type="ORF">PMEA_00028255</name>
</gene>
<proteinExistence type="predicted"/>
<evidence type="ECO:0000256" key="2">
    <source>
        <dbReference type="ARBA" id="ARBA00022771"/>
    </source>
</evidence>
<evidence type="ECO:0000256" key="3">
    <source>
        <dbReference type="ARBA" id="ARBA00022833"/>
    </source>
</evidence>
<dbReference type="PROSITE" id="PS50950">
    <property type="entry name" value="ZF_THAP"/>
    <property type="match status" value="1"/>
</dbReference>
<dbReference type="EMBL" id="CALNXJ010000059">
    <property type="protein sequence ID" value="CAH3155915.1"/>
    <property type="molecule type" value="Genomic_DNA"/>
</dbReference>
<dbReference type="Gene3D" id="6.20.210.20">
    <property type="entry name" value="THAP domain"/>
    <property type="match status" value="1"/>
</dbReference>
<keyword evidence="3" id="KW-0862">Zinc</keyword>
<organism evidence="8 9">
    <name type="scientific">Pocillopora meandrina</name>
    <dbReference type="NCBI Taxonomy" id="46732"/>
    <lineage>
        <taxon>Eukaryota</taxon>
        <taxon>Metazoa</taxon>
        <taxon>Cnidaria</taxon>
        <taxon>Anthozoa</taxon>
        <taxon>Hexacorallia</taxon>
        <taxon>Scleractinia</taxon>
        <taxon>Astrocoeniina</taxon>
        <taxon>Pocilloporidae</taxon>
        <taxon>Pocillopora</taxon>
    </lineage>
</organism>
<dbReference type="Pfam" id="PF05485">
    <property type="entry name" value="THAP"/>
    <property type="match status" value="1"/>
</dbReference>
<evidence type="ECO:0000256" key="1">
    <source>
        <dbReference type="ARBA" id="ARBA00022723"/>
    </source>
</evidence>
<evidence type="ECO:0000256" key="4">
    <source>
        <dbReference type="ARBA" id="ARBA00023125"/>
    </source>
</evidence>
<evidence type="ECO:0000313" key="9">
    <source>
        <dbReference type="Proteomes" id="UP001159428"/>
    </source>
</evidence>
<accession>A0AAU9XRY3</accession>
<feature type="non-terminal residue" evidence="8">
    <location>
        <position position="424"/>
    </location>
</feature>
<protein>
    <recommendedName>
        <fullName evidence="7">THAP-type domain-containing protein</fullName>
    </recommendedName>
</protein>
<dbReference type="SUPFAM" id="SSF57716">
    <property type="entry name" value="Glucocorticoid receptor-like (DNA-binding domain)"/>
    <property type="match status" value="1"/>
</dbReference>
<sequence length="424" mass="47483">MVYCAAFDCNNDSRYTTGISYHCFPRDEALRSQWLAKISRADLVVSKNSRLCSEHFTPDCYERDLKAEILGLKPRSTLKPGAIPTVFSHRRPSKRPRLSSEKRSEEKVRKEYIASITAQPSCGIEEHAASALEQPAPVDVVNCGASTSTSDSPLYPLPHDLGPKSTLVESQAVQVNLPNKGVDFGIQVNLRGLHLMMKSTDTQVEVEVSESSTQTEEITKKKQLKLLLPQKSLQEKIASTFPQNRKIQMIRTCQDQTTNTKGKQNVKSHRMIPNTLYLNKSYLNCLSTVLSVVHGSTFTKVASLADILNLKIFSEKTFYNIQNKPGSSAHNALKEVVFDKNLLKDIQQLTLSCHTGNLEVYHSVQTKYAPKRQHFSYNGMVARTQLAALDHNANTGRQQATVSRGANQGELQYKVVFPKITKEW</sequence>
<evidence type="ECO:0000259" key="7">
    <source>
        <dbReference type="PROSITE" id="PS50950"/>
    </source>
</evidence>
<evidence type="ECO:0000256" key="6">
    <source>
        <dbReference type="SAM" id="MobiDB-lite"/>
    </source>
</evidence>
<dbReference type="Proteomes" id="UP001159428">
    <property type="component" value="Unassembled WGS sequence"/>
</dbReference>
<keyword evidence="4 5" id="KW-0238">DNA-binding</keyword>
<dbReference type="PANTHER" id="PTHR31751">
    <property type="entry name" value="SI:CH211-108C17.2-RELATED-RELATED"/>
    <property type="match status" value="1"/>
</dbReference>
<reference evidence="8 9" key="1">
    <citation type="submission" date="2022-05" db="EMBL/GenBank/DDBJ databases">
        <authorList>
            <consortium name="Genoscope - CEA"/>
            <person name="William W."/>
        </authorList>
    </citation>
    <scope>NUCLEOTIDE SEQUENCE [LARGE SCALE GENOMIC DNA]</scope>
</reference>
<dbReference type="InterPro" id="IPR038441">
    <property type="entry name" value="THAP_Znf_sf"/>
</dbReference>
<dbReference type="SMART" id="SM00980">
    <property type="entry name" value="THAP"/>
    <property type="match status" value="1"/>
</dbReference>
<dbReference type="PANTHER" id="PTHR31751:SF42">
    <property type="entry name" value="PROTEIN CBG10204"/>
    <property type="match status" value="1"/>
</dbReference>
<dbReference type="GO" id="GO:0003677">
    <property type="term" value="F:DNA binding"/>
    <property type="evidence" value="ECO:0007669"/>
    <property type="project" value="UniProtKB-UniRule"/>
</dbReference>
<keyword evidence="1" id="KW-0479">Metal-binding</keyword>